<dbReference type="AlphaFoldDB" id="A0AAD4YI62"/>
<proteinExistence type="predicted"/>
<dbReference type="Proteomes" id="UP001214576">
    <property type="component" value="Unassembled WGS sequence"/>
</dbReference>
<reference evidence="1" key="1">
    <citation type="submission" date="2022-03" db="EMBL/GenBank/DDBJ databases">
        <title>Genomic analyses of argali, domestic sheep and their hybrids provide insights into chromosomal evolution, heterosis and genetic basis of agronomic traits.</title>
        <authorList>
            <person name="Li M."/>
        </authorList>
    </citation>
    <scope>NUCLEOTIDE SEQUENCE</scope>
    <source>
        <strain evidence="1">CAU-MHL-2022a</strain>
        <tissue evidence="1">Skin</tissue>
    </source>
</reference>
<name>A0AAD4YI62_OVIAM</name>
<sequence>MTVGRPGDRCHKALCKPSEINGFSQENESAGEGRRFSKNLAFVPLVIHPYYQDLSHISFNQTWAVSASIFYYNKAQIGQPLCIKALPTSYAPAPFCIKKGYFAYISSYVTAVRGKNGFLHYK</sequence>
<evidence type="ECO:0000313" key="2">
    <source>
        <dbReference type="Proteomes" id="UP001214576"/>
    </source>
</evidence>
<keyword evidence="2" id="KW-1185">Reference proteome</keyword>
<comment type="caution">
    <text evidence="1">The sequence shown here is derived from an EMBL/GenBank/DDBJ whole genome shotgun (WGS) entry which is preliminary data.</text>
</comment>
<gene>
    <name evidence="1" type="ORF">MG293_001463</name>
</gene>
<accession>A0AAD4YI62</accession>
<evidence type="ECO:0000313" key="1">
    <source>
        <dbReference type="EMBL" id="KAI4549133.1"/>
    </source>
</evidence>
<protein>
    <submittedName>
        <fullName evidence="1">Uncharacterized protein</fullName>
    </submittedName>
</protein>
<dbReference type="EMBL" id="JAKZEL010000001">
    <property type="protein sequence ID" value="KAI4549133.1"/>
    <property type="molecule type" value="Genomic_DNA"/>
</dbReference>
<organism evidence="1 2">
    <name type="scientific">Ovis ammon polii</name>
    <dbReference type="NCBI Taxonomy" id="230172"/>
    <lineage>
        <taxon>Eukaryota</taxon>
        <taxon>Metazoa</taxon>
        <taxon>Chordata</taxon>
        <taxon>Craniata</taxon>
        <taxon>Vertebrata</taxon>
        <taxon>Euteleostomi</taxon>
        <taxon>Mammalia</taxon>
        <taxon>Eutheria</taxon>
        <taxon>Laurasiatheria</taxon>
        <taxon>Artiodactyla</taxon>
        <taxon>Ruminantia</taxon>
        <taxon>Pecora</taxon>
        <taxon>Bovidae</taxon>
        <taxon>Caprinae</taxon>
        <taxon>Ovis</taxon>
    </lineage>
</organism>